<sequence>MFSEVLCTWFIGSAHVADAQRAVYDLFPVSLVNLEATRASGLTPRPARQLVTIPPLKKAAEYCAREANVVNFKHPKRTGQSPILEHASDLSLTSEWVPGSLLGAELQLKVIAQGFTTTFTALPSPSDPARTSDQRPARVPGLPGAFRLVVFRGGPPSSTWASCSYGDDLDRNGPRTDDPPLCKPC</sequence>
<dbReference type="AlphaFoldDB" id="C3ZC68"/>
<feature type="compositionally biased region" description="Basic and acidic residues" evidence="1">
    <location>
        <begin position="168"/>
        <end position="185"/>
    </location>
</feature>
<gene>
    <name evidence="2" type="ORF">BRAFLDRAFT_75712</name>
</gene>
<feature type="region of interest" description="Disordered" evidence="1">
    <location>
        <begin position="163"/>
        <end position="185"/>
    </location>
</feature>
<dbReference type="InParanoid" id="C3ZC68"/>
<organism>
    <name type="scientific">Branchiostoma floridae</name>
    <name type="common">Florida lancelet</name>
    <name type="synonym">Amphioxus</name>
    <dbReference type="NCBI Taxonomy" id="7739"/>
    <lineage>
        <taxon>Eukaryota</taxon>
        <taxon>Metazoa</taxon>
        <taxon>Chordata</taxon>
        <taxon>Cephalochordata</taxon>
        <taxon>Leptocardii</taxon>
        <taxon>Amphioxiformes</taxon>
        <taxon>Branchiostomatidae</taxon>
        <taxon>Branchiostoma</taxon>
    </lineage>
</organism>
<proteinExistence type="predicted"/>
<name>C3ZC68_BRAFL</name>
<protein>
    <submittedName>
        <fullName evidence="2">Uncharacterized protein</fullName>
    </submittedName>
</protein>
<dbReference type="EMBL" id="GG666606">
    <property type="protein sequence ID" value="EEN49840.1"/>
    <property type="molecule type" value="Genomic_DNA"/>
</dbReference>
<evidence type="ECO:0000313" key="2">
    <source>
        <dbReference type="EMBL" id="EEN49840.1"/>
    </source>
</evidence>
<evidence type="ECO:0000256" key="1">
    <source>
        <dbReference type="SAM" id="MobiDB-lite"/>
    </source>
</evidence>
<accession>C3ZC68</accession>
<reference evidence="2" key="1">
    <citation type="journal article" date="2008" name="Nature">
        <title>The amphioxus genome and the evolution of the chordate karyotype.</title>
        <authorList>
            <consortium name="US DOE Joint Genome Institute (JGI-PGF)"/>
            <person name="Putnam N.H."/>
            <person name="Butts T."/>
            <person name="Ferrier D.E.K."/>
            <person name="Furlong R.F."/>
            <person name="Hellsten U."/>
            <person name="Kawashima T."/>
            <person name="Robinson-Rechavi M."/>
            <person name="Shoguchi E."/>
            <person name="Terry A."/>
            <person name="Yu J.-K."/>
            <person name="Benito-Gutierrez E.L."/>
            <person name="Dubchak I."/>
            <person name="Garcia-Fernandez J."/>
            <person name="Gibson-Brown J.J."/>
            <person name="Grigoriev I.V."/>
            <person name="Horton A.C."/>
            <person name="de Jong P.J."/>
            <person name="Jurka J."/>
            <person name="Kapitonov V.V."/>
            <person name="Kohara Y."/>
            <person name="Kuroki Y."/>
            <person name="Lindquist E."/>
            <person name="Lucas S."/>
            <person name="Osoegawa K."/>
            <person name="Pennacchio L.A."/>
            <person name="Salamov A.A."/>
            <person name="Satou Y."/>
            <person name="Sauka-Spengler T."/>
            <person name="Schmutz J."/>
            <person name="Shin-I T."/>
            <person name="Toyoda A."/>
            <person name="Bronner-Fraser M."/>
            <person name="Fujiyama A."/>
            <person name="Holland L.Z."/>
            <person name="Holland P.W.H."/>
            <person name="Satoh N."/>
            <person name="Rokhsar D.S."/>
        </authorList>
    </citation>
    <scope>NUCLEOTIDE SEQUENCE [LARGE SCALE GENOMIC DNA]</scope>
    <source>
        <strain evidence="2">S238N-H82</strain>
        <tissue evidence="2">Testes</tissue>
    </source>
</reference>